<dbReference type="NCBIfam" id="TIGR00641">
    <property type="entry name" value="acid_CoA_mut_N"/>
    <property type="match status" value="1"/>
</dbReference>
<feature type="region of interest" description="Disordered" evidence="3">
    <location>
        <begin position="1"/>
        <end position="33"/>
    </location>
</feature>
<dbReference type="PANTHER" id="PTHR48101">
    <property type="entry name" value="METHYLMALONYL-COA MUTASE, MITOCHONDRIAL-RELATED"/>
    <property type="match status" value="1"/>
</dbReference>
<keyword evidence="6" id="KW-1185">Reference proteome</keyword>
<proteinExistence type="predicted"/>
<comment type="subunit">
    <text evidence="1">Heterodimer of an alpha and a beta chain.</text>
</comment>
<dbReference type="Gene3D" id="3.20.20.240">
    <property type="entry name" value="Methylmalonyl-CoA mutase"/>
    <property type="match status" value="1"/>
</dbReference>
<protein>
    <submittedName>
        <fullName evidence="5">Methylmalonyl-CoA mutase</fullName>
    </submittedName>
</protein>
<reference evidence="5 6" key="1">
    <citation type="journal article" date="2016" name="Arch. Microbiol.">
        <title>Streptomyces zhihengii sp. nov., isolated from rhizospheric soil of Psammosilene tunicoides.</title>
        <authorList>
            <person name="Huang M.J."/>
            <person name="Fei J.J."/>
            <person name="Salam N."/>
            <person name="Kim C.J."/>
            <person name="Hozzein W.N."/>
            <person name="Xiao M."/>
            <person name="Huang H.Q."/>
            <person name="Li W.J."/>
        </authorList>
    </citation>
    <scope>NUCLEOTIDE SEQUENCE [LARGE SCALE GENOMIC DNA]</scope>
    <source>
        <strain evidence="5 6">YIM T102</strain>
    </source>
</reference>
<name>A0ABS2UR54_9ACTN</name>
<accession>A0ABS2UR54</accession>
<dbReference type="SUPFAM" id="SSF51703">
    <property type="entry name" value="Cobalamin (vitamin B12)-dependent enzymes"/>
    <property type="match status" value="1"/>
</dbReference>
<dbReference type="InterPro" id="IPR016176">
    <property type="entry name" value="Cbl-dep_enz_cat"/>
</dbReference>
<comment type="caution">
    <text evidence="5">The sequence shown here is derived from an EMBL/GenBank/DDBJ whole genome shotgun (WGS) entry which is preliminary data.</text>
</comment>
<dbReference type="PANTHER" id="PTHR48101:SF1">
    <property type="entry name" value="METHYLMALONYL-COA MUTASE, LARGE SUBUNIT"/>
    <property type="match status" value="1"/>
</dbReference>
<evidence type="ECO:0000313" key="6">
    <source>
        <dbReference type="Proteomes" id="UP000664109"/>
    </source>
</evidence>
<evidence type="ECO:0000313" key="5">
    <source>
        <dbReference type="EMBL" id="MBM9619768.1"/>
    </source>
</evidence>
<evidence type="ECO:0000259" key="4">
    <source>
        <dbReference type="Pfam" id="PF01642"/>
    </source>
</evidence>
<dbReference type="InterPro" id="IPR006099">
    <property type="entry name" value="MeMalonylCoA_mutase_a/b_cat"/>
</dbReference>
<keyword evidence="2" id="KW-0413">Isomerase</keyword>
<dbReference type="InterPro" id="IPR006098">
    <property type="entry name" value="MMCoA_mutase_a_cat"/>
</dbReference>
<organism evidence="5 6">
    <name type="scientific">Streptomyces zhihengii</name>
    <dbReference type="NCBI Taxonomy" id="1818004"/>
    <lineage>
        <taxon>Bacteria</taxon>
        <taxon>Bacillati</taxon>
        <taxon>Actinomycetota</taxon>
        <taxon>Actinomycetes</taxon>
        <taxon>Kitasatosporales</taxon>
        <taxon>Streptomycetaceae</taxon>
        <taxon>Streptomyces</taxon>
    </lineage>
</organism>
<dbReference type="RefSeq" id="WP_205373863.1">
    <property type="nucleotide sequence ID" value="NZ_JAFEJA010000001.1"/>
</dbReference>
<dbReference type="Proteomes" id="UP000664109">
    <property type="component" value="Unassembled WGS sequence"/>
</dbReference>
<evidence type="ECO:0000256" key="1">
    <source>
        <dbReference type="ARBA" id="ARBA00011870"/>
    </source>
</evidence>
<dbReference type="Pfam" id="PF01642">
    <property type="entry name" value="MM_CoA_mutase"/>
    <property type="match status" value="1"/>
</dbReference>
<feature type="domain" description="Methylmalonyl-CoA mutase alpha/beta chain catalytic" evidence="4">
    <location>
        <begin position="5"/>
        <end position="518"/>
    </location>
</feature>
<evidence type="ECO:0000256" key="3">
    <source>
        <dbReference type="SAM" id="MobiDB-lite"/>
    </source>
</evidence>
<gene>
    <name evidence="5" type="ORF">JE024_13680</name>
</gene>
<sequence length="526" mass="57052">MTRESESGLPIEPVYGPDGAAGRDPAAELGEPGAFPFTRGVYPTMYTGRPWTMRQYAGFGTAAESNARYKELIAHGTTGLSVAFDLPTQMGYDSDAAVAHGEVGKVGVAVDSVEDMRVLFDGIPLDRVSTSMTINAPAALLLLMYQLVAEEQGVPAAKLTGTVQNDVLKEYIARGTYIFPPAPSLRLVADIFRYCRTGIPKWNTISISGYHMAEAGASPVQEIAFTLADGIEYVRTAVAAGMDVDDFAPRLSFFFVARTTLLEEVAKFRAARRIWARVMRDEFGARDPKSWMLRFHTQTAGVQLTAQQPEVNLVRVAVQGLAAVLGGTQSLHTNSFDEAIALPTDKSARLALRTQQVLAYETDVTATVDPFAGSYVMESMTDDVEAAALALMRRVEDMGGAVAAIERGFQKEEIERNAYRIARETDAGERVVVGVNRFTLDAEEPYEPLRVDPAIEARQAERLARLRAGRDGQAVGRALAALKEAAAGTDNVLPPMKEALRARATVGEVCDALREVWGSYVPPDAY</sequence>
<evidence type="ECO:0000256" key="2">
    <source>
        <dbReference type="ARBA" id="ARBA00023235"/>
    </source>
</evidence>
<dbReference type="EMBL" id="JAFEJA010000001">
    <property type="protein sequence ID" value="MBM9619768.1"/>
    <property type="molecule type" value="Genomic_DNA"/>
</dbReference>